<feature type="domain" description="Histidine kinase" evidence="7">
    <location>
        <begin position="44"/>
        <end position="243"/>
    </location>
</feature>
<dbReference type="Pfam" id="PF02518">
    <property type="entry name" value="HATPase_c"/>
    <property type="match status" value="1"/>
</dbReference>
<evidence type="ECO:0000259" key="7">
    <source>
        <dbReference type="PROSITE" id="PS50109"/>
    </source>
</evidence>
<evidence type="ECO:0000256" key="4">
    <source>
        <dbReference type="ARBA" id="ARBA00022679"/>
    </source>
</evidence>
<evidence type="ECO:0000256" key="2">
    <source>
        <dbReference type="ARBA" id="ARBA00012438"/>
    </source>
</evidence>
<dbReference type="RefSeq" id="WP_246289164.1">
    <property type="nucleotide sequence ID" value="NZ_BSOQ01000008.1"/>
</dbReference>
<keyword evidence="3" id="KW-0597">Phosphoprotein</keyword>
<evidence type="ECO:0000256" key="1">
    <source>
        <dbReference type="ARBA" id="ARBA00000085"/>
    </source>
</evidence>
<name>A0ABZ1DU49_9HYPH</name>
<dbReference type="InterPro" id="IPR003594">
    <property type="entry name" value="HATPase_dom"/>
</dbReference>
<evidence type="ECO:0000256" key="5">
    <source>
        <dbReference type="ARBA" id="ARBA00022777"/>
    </source>
</evidence>
<dbReference type="InterPro" id="IPR036890">
    <property type="entry name" value="HATPase_C_sf"/>
</dbReference>
<accession>A0ABZ1DU49</accession>
<dbReference type="Proteomes" id="UP001322785">
    <property type="component" value="Plasmid pRinCIP108029d"/>
</dbReference>
<comment type="catalytic activity">
    <reaction evidence="1">
        <text>ATP + protein L-histidine = ADP + protein N-phospho-L-histidine.</text>
        <dbReference type="EC" id="2.7.13.3"/>
    </reaction>
</comment>
<evidence type="ECO:0000313" key="9">
    <source>
        <dbReference type="Proteomes" id="UP001322785"/>
    </source>
</evidence>
<keyword evidence="5 8" id="KW-0418">Kinase</keyword>
<dbReference type="InterPro" id="IPR005467">
    <property type="entry name" value="His_kinase_dom"/>
</dbReference>
<dbReference type="PANTHER" id="PTHR44936">
    <property type="entry name" value="SENSOR PROTEIN CREC"/>
    <property type="match status" value="1"/>
</dbReference>
<keyword evidence="6" id="KW-0902">Two-component regulatory system</keyword>
<dbReference type="GO" id="GO:0016301">
    <property type="term" value="F:kinase activity"/>
    <property type="evidence" value="ECO:0007669"/>
    <property type="project" value="UniProtKB-KW"/>
</dbReference>
<keyword evidence="4" id="KW-0808">Transferase</keyword>
<dbReference type="Gene3D" id="3.30.565.10">
    <property type="entry name" value="Histidine kinase-like ATPase, C-terminal domain"/>
    <property type="match status" value="1"/>
</dbReference>
<reference evidence="8 9" key="1">
    <citation type="submission" date="2023-12" db="EMBL/GenBank/DDBJ databases">
        <authorList>
            <person name="Menendez E."/>
            <person name="Kaur S."/>
            <person name="Flores-Felix J.D."/>
            <person name="diCenzo G.C."/>
            <person name="Peix A."/>
            <person name="Velazquez E."/>
        </authorList>
    </citation>
    <scope>NUCLEOTIDE SEQUENCE [LARGE SCALE GENOMIC DNA]</scope>
    <source>
        <strain evidence="8 9">CIP 108029</strain>
        <plasmid evidence="8 9">pRinCIP108029d</plasmid>
    </source>
</reference>
<dbReference type="PANTHER" id="PTHR44936:SF9">
    <property type="entry name" value="SENSOR PROTEIN CREC"/>
    <property type="match status" value="1"/>
</dbReference>
<keyword evidence="9" id="KW-1185">Reference proteome</keyword>
<dbReference type="InterPro" id="IPR050980">
    <property type="entry name" value="2C_sensor_his_kinase"/>
</dbReference>
<dbReference type="PROSITE" id="PS50109">
    <property type="entry name" value="HIS_KIN"/>
    <property type="match status" value="1"/>
</dbReference>
<gene>
    <name evidence="8" type="ORF">U5G49_006499</name>
</gene>
<dbReference type="SUPFAM" id="SSF55874">
    <property type="entry name" value="ATPase domain of HSP90 chaperone/DNA topoisomerase II/histidine kinase"/>
    <property type="match status" value="1"/>
</dbReference>
<dbReference type="EMBL" id="CP140637">
    <property type="protein sequence ID" value="WRW39423.1"/>
    <property type="molecule type" value="Genomic_DNA"/>
</dbReference>
<proteinExistence type="predicted"/>
<organism evidence="8 9">
    <name type="scientific">Rhizobium indigoferae</name>
    <dbReference type="NCBI Taxonomy" id="158891"/>
    <lineage>
        <taxon>Bacteria</taxon>
        <taxon>Pseudomonadati</taxon>
        <taxon>Pseudomonadota</taxon>
        <taxon>Alphaproteobacteria</taxon>
        <taxon>Hyphomicrobiales</taxon>
        <taxon>Rhizobiaceae</taxon>
        <taxon>Rhizobium/Agrobacterium group</taxon>
        <taxon>Rhizobium</taxon>
    </lineage>
</organism>
<evidence type="ECO:0000256" key="3">
    <source>
        <dbReference type="ARBA" id="ARBA00022553"/>
    </source>
</evidence>
<sequence>MNIGIARLTNIPQPVKIELSHEEAGSAELRHQIKNQAIDWIAGLLLHEIASPIGLVKRTASREIPDFENSKTRRHLDNLQRIFEAIEQLKNAAAIPRPEDFDLAELVSETVNAEIEAGQMAEVSLHGQRPFVISSDPALVRFAISNGIRNAFEAIGSIGTEETHAIVISWGETDVDYWVAVLDKGPGITGPIESAFEIGKTTKQGHSGFGLAIARQAIQTLGGTISLKPSAQGGARYEARWEK</sequence>
<dbReference type="EC" id="2.7.13.3" evidence="2"/>
<protein>
    <recommendedName>
        <fullName evidence="2">histidine kinase</fullName>
        <ecNumber evidence="2">2.7.13.3</ecNumber>
    </recommendedName>
</protein>
<keyword evidence="8" id="KW-0614">Plasmid</keyword>
<evidence type="ECO:0000256" key="6">
    <source>
        <dbReference type="ARBA" id="ARBA00023012"/>
    </source>
</evidence>
<evidence type="ECO:0000313" key="8">
    <source>
        <dbReference type="EMBL" id="WRW39423.1"/>
    </source>
</evidence>
<geneLocation type="plasmid" evidence="8 9">
    <name>pRinCIP108029d</name>
</geneLocation>
<dbReference type="SMART" id="SM00387">
    <property type="entry name" value="HATPase_c"/>
    <property type="match status" value="1"/>
</dbReference>